<reference evidence="1" key="2">
    <citation type="submission" date="2025-08" db="UniProtKB">
        <authorList>
            <consortium name="Ensembl"/>
        </authorList>
    </citation>
    <scope>IDENTIFICATION</scope>
</reference>
<reference evidence="1 2" key="1">
    <citation type="submission" date="2009-03" db="EMBL/GenBank/DDBJ databases">
        <authorList>
            <person name="Warren W."/>
            <person name="Ye L."/>
            <person name="Minx P."/>
            <person name="Worley K."/>
            <person name="Gibbs R."/>
            <person name="Wilson R.K."/>
        </authorList>
    </citation>
    <scope>NUCLEOTIDE SEQUENCE [LARGE SCALE GENOMIC DNA]</scope>
</reference>
<dbReference type="PANTHER" id="PTHR12138:SF162">
    <property type="entry name" value="CHROMOSOME UNDETERMINED SCAFFOLD_275, WHOLE GENOME SHOTGUN SEQUENCE"/>
    <property type="match status" value="1"/>
</dbReference>
<proteinExistence type="predicted"/>
<protein>
    <submittedName>
        <fullName evidence="1">Uncharacterized protein</fullName>
    </submittedName>
</protein>
<evidence type="ECO:0000313" key="1">
    <source>
        <dbReference type="Ensembl" id="ENSCJAP00000086166.1"/>
    </source>
</evidence>
<reference evidence="1" key="3">
    <citation type="submission" date="2025-09" db="UniProtKB">
        <authorList>
            <consortium name="Ensembl"/>
        </authorList>
    </citation>
    <scope>IDENTIFICATION</scope>
</reference>
<dbReference type="AlphaFoldDB" id="A0A8I3X411"/>
<name>A0A8I3X411_CALJA</name>
<dbReference type="PANTHER" id="PTHR12138">
    <property type="entry name" value="PRIMATE-EXPANDED PROTEIN FAMILY"/>
    <property type="match status" value="1"/>
</dbReference>
<evidence type="ECO:0000313" key="2">
    <source>
        <dbReference type="Proteomes" id="UP000008225"/>
    </source>
</evidence>
<dbReference type="GeneTree" id="ENSGT01120000271815"/>
<keyword evidence="2" id="KW-1185">Reference proteome</keyword>
<dbReference type="PRINTS" id="PR02045">
    <property type="entry name" value="F138DOMAIN"/>
</dbReference>
<sequence>MLVRLESDYCNHHLPGSSDFSISASQVAGTTGTHQHTQLIFVEMVFFHVAQASLELLTSSDPPASASQSAGITDLSHRTWPTPFKNVSKHKYLSLCYNCLQYSVQ</sequence>
<organism evidence="1 2">
    <name type="scientific">Callithrix jacchus</name>
    <name type="common">White-tufted-ear marmoset</name>
    <name type="synonym">Simia Jacchus</name>
    <dbReference type="NCBI Taxonomy" id="9483"/>
    <lineage>
        <taxon>Eukaryota</taxon>
        <taxon>Metazoa</taxon>
        <taxon>Chordata</taxon>
        <taxon>Craniata</taxon>
        <taxon>Vertebrata</taxon>
        <taxon>Euteleostomi</taxon>
        <taxon>Mammalia</taxon>
        <taxon>Eutheria</taxon>
        <taxon>Euarchontoglires</taxon>
        <taxon>Primates</taxon>
        <taxon>Haplorrhini</taxon>
        <taxon>Platyrrhini</taxon>
        <taxon>Cebidae</taxon>
        <taxon>Callitrichinae</taxon>
        <taxon>Callithrix</taxon>
        <taxon>Callithrix</taxon>
    </lineage>
</organism>
<dbReference type="Proteomes" id="UP000008225">
    <property type="component" value="Chromosome 19"/>
</dbReference>
<dbReference type="Ensembl" id="ENSCJAT00000146139.1">
    <property type="protein sequence ID" value="ENSCJAP00000086166.1"/>
    <property type="gene ID" value="ENSCJAG00000074072.1"/>
</dbReference>
<accession>A0A8I3X411</accession>